<comment type="caution">
    <text evidence="1">The sequence shown here is derived from an EMBL/GenBank/DDBJ whole genome shotgun (WGS) entry which is preliminary data.</text>
</comment>
<organism evidence="1 2">
    <name type="scientific">Alkalicoccobacillus murimartini</name>
    <dbReference type="NCBI Taxonomy" id="171685"/>
    <lineage>
        <taxon>Bacteria</taxon>
        <taxon>Bacillati</taxon>
        <taxon>Bacillota</taxon>
        <taxon>Bacilli</taxon>
        <taxon>Bacillales</taxon>
        <taxon>Bacillaceae</taxon>
        <taxon>Alkalicoccobacillus</taxon>
    </lineage>
</organism>
<evidence type="ECO:0000313" key="1">
    <source>
        <dbReference type="EMBL" id="MDQ0207780.1"/>
    </source>
</evidence>
<accession>A0ABT9YJW0</accession>
<name>A0ABT9YJW0_9BACI</name>
<dbReference type="RefSeq" id="WP_306983325.1">
    <property type="nucleotide sequence ID" value="NZ_JAUSUA010000003.1"/>
</dbReference>
<keyword evidence="2" id="KW-1185">Reference proteome</keyword>
<proteinExistence type="predicted"/>
<dbReference type="EMBL" id="JAUSUA010000003">
    <property type="protein sequence ID" value="MDQ0207780.1"/>
    <property type="molecule type" value="Genomic_DNA"/>
</dbReference>
<reference evidence="1 2" key="1">
    <citation type="submission" date="2023-07" db="EMBL/GenBank/DDBJ databases">
        <title>Genomic Encyclopedia of Type Strains, Phase IV (KMG-IV): sequencing the most valuable type-strain genomes for metagenomic binning, comparative biology and taxonomic classification.</title>
        <authorList>
            <person name="Goeker M."/>
        </authorList>
    </citation>
    <scope>NUCLEOTIDE SEQUENCE [LARGE SCALE GENOMIC DNA]</scope>
    <source>
        <strain evidence="1 2">DSM 19154</strain>
    </source>
</reference>
<gene>
    <name evidence="1" type="ORF">J2S05_002581</name>
</gene>
<protein>
    <submittedName>
        <fullName evidence="1">Uncharacterized protein</fullName>
    </submittedName>
</protein>
<dbReference type="Proteomes" id="UP001225034">
    <property type="component" value="Unassembled WGS sequence"/>
</dbReference>
<sequence length="41" mass="4843">MSKLIKLLRHPMVKKGIREAEKHVLPRIKQELAKRKQPKKG</sequence>
<evidence type="ECO:0000313" key="2">
    <source>
        <dbReference type="Proteomes" id="UP001225034"/>
    </source>
</evidence>